<dbReference type="Pfam" id="PF01327">
    <property type="entry name" value="Pep_deformylase"/>
    <property type="match status" value="1"/>
</dbReference>
<dbReference type="NCBIfam" id="TIGR00079">
    <property type="entry name" value="pept_deformyl"/>
    <property type="match status" value="1"/>
</dbReference>
<feature type="binding site" evidence="2">
    <location>
        <position position="100"/>
    </location>
    <ligand>
        <name>Fe cation</name>
        <dbReference type="ChEBI" id="CHEBI:24875"/>
    </ligand>
</feature>
<gene>
    <name evidence="2 3" type="primary">def</name>
    <name evidence="3" type="ORF">HXW94_10285</name>
</gene>
<dbReference type="HAMAP" id="MF_00163">
    <property type="entry name" value="Pep_deformylase"/>
    <property type="match status" value="1"/>
</dbReference>
<dbReference type="EC" id="3.5.1.88" evidence="2"/>
<comment type="catalytic activity">
    <reaction evidence="2">
        <text>N-terminal N-formyl-L-methionyl-[peptide] + H2O = N-terminal L-methionyl-[peptide] + formate</text>
        <dbReference type="Rhea" id="RHEA:24420"/>
        <dbReference type="Rhea" id="RHEA-COMP:10639"/>
        <dbReference type="Rhea" id="RHEA-COMP:10640"/>
        <dbReference type="ChEBI" id="CHEBI:15377"/>
        <dbReference type="ChEBI" id="CHEBI:15740"/>
        <dbReference type="ChEBI" id="CHEBI:49298"/>
        <dbReference type="ChEBI" id="CHEBI:64731"/>
        <dbReference type="EC" id="3.5.1.88"/>
    </reaction>
</comment>
<accession>A0A850SZ18</accession>
<comment type="function">
    <text evidence="2">Removes the formyl group from the N-terminal Met of newly synthesized proteins. Requires at least a dipeptide for an efficient rate of reaction. N-terminal L-methionine is a prerequisite for activity but the enzyme has broad specificity at other positions.</text>
</comment>
<dbReference type="PANTHER" id="PTHR10458">
    <property type="entry name" value="PEPTIDE DEFORMYLASE"/>
    <property type="match status" value="1"/>
</dbReference>
<name>A0A850SZ18_9BACT</name>
<proteinExistence type="inferred from homology"/>
<dbReference type="InterPro" id="IPR036821">
    <property type="entry name" value="Peptide_deformylase_sf"/>
</dbReference>
<comment type="caution">
    <text evidence="3">The sequence shown here is derived from an EMBL/GenBank/DDBJ whole genome shotgun (WGS) entry which is preliminary data.</text>
</comment>
<organism evidence="3 4">
    <name type="scientific">Desulfobacter latus</name>
    <dbReference type="NCBI Taxonomy" id="2292"/>
    <lineage>
        <taxon>Bacteria</taxon>
        <taxon>Pseudomonadati</taxon>
        <taxon>Thermodesulfobacteriota</taxon>
        <taxon>Desulfobacteria</taxon>
        <taxon>Desulfobacterales</taxon>
        <taxon>Desulfobacteraceae</taxon>
        <taxon>Desulfobacter</taxon>
    </lineage>
</organism>
<dbReference type="Gene3D" id="3.90.45.10">
    <property type="entry name" value="Peptide deformylase"/>
    <property type="match status" value="1"/>
</dbReference>
<dbReference type="Proteomes" id="UP000553343">
    <property type="component" value="Unassembled WGS sequence"/>
</dbReference>
<keyword evidence="2" id="KW-0479">Metal-binding</keyword>
<reference evidence="3 4" key="1">
    <citation type="submission" date="2020-06" db="EMBL/GenBank/DDBJ databases">
        <title>High-quality draft genome of sulfate reducer Desulfobacter latus type strain AcrS2 isolated from marine sediment.</title>
        <authorList>
            <person name="Hoppe M."/>
            <person name="Larsen C.K."/>
            <person name="Marshall I.P.G."/>
            <person name="Schramm A."/>
            <person name="Marietou A.G."/>
        </authorList>
    </citation>
    <scope>NUCLEOTIDE SEQUENCE [LARGE SCALE GENOMIC DNA]</scope>
    <source>
        <strain evidence="3 4">AcRS2</strain>
    </source>
</reference>
<keyword evidence="2" id="KW-0408">Iron</keyword>
<comment type="cofactor">
    <cofactor evidence="2">
        <name>Fe(2+)</name>
        <dbReference type="ChEBI" id="CHEBI:29033"/>
    </cofactor>
    <text evidence="2">Binds 1 Fe(2+) ion.</text>
</comment>
<dbReference type="NCBIfam" id="NF001159">
    <property type="entry name" value="PRK00150.1-3"/>
    <property type="match status" value="1"/>
</dbReference>
<keyword evidence="2" id="KW-0648">Protein biosynthesis</keyword>
<evidence type="ECO:0000256" key="2">
    <source>
        <dbReference type="HAMAP-Rule" id="MF_00163"/>
    </source>
</evidence>
<protein>
    <recommendedName>
        <fullName evidence="2">Peptide deformylase</fullName>
        <shortName evidence="2">PDF</shortName>
        <ecNumber evidence="2">3.5.1.88</ecNumber>
    </recommendedName>
    <alternativeName>
        <fullName evidence="2">Polypeptide deformylase</fullName>
    </alternativeName>
</protein>
<evidence type="ECO:0000313" key="4">
    <source>
        <dbReference type="Proteomes" id="UP000553343"/>
    </source>
</evidence>
<evidence type="ECO:0000313" key="3">
    <source>
        <dbReference type="EMBL" id="NWH05370.1"/>
    </source>
</evidence>
<keyword evidence="2 3" id="KW-0378">Hydrolase</keyword>
<dbReference type="GO" id="GO:0046872">
    <property type="term" value="F:metal ion binding"/>
    <property type="evidence" value="ECO:0007669"/>
    <property type="project" value="UniProtKB-KW"/>
</dbReference>
<feature type="active site" evidence="2">
    <location>
        <position position="143"/>
    </location>
</feature>
<keyword evidence="4" id="KW-1185">Reference proteome</keyword>
<sequence>MAILDIVTFPEPSLKNISIPVETIDEALKRLIENMGETMFHEPGVGLAAPQVGINRRVIIYDPHAGEEQTDPKDKTFTALINPEILSKSKETFISEKEGCLSVVDYRADVRRHASVTVRAMNLDGEPIEFDAQGIMSVIMQHEIDHLDGILFIDRISALKRAMYKKKRLKQLKNKK</sequence>
<feature type="binding site" evidence="2">
    <location>
        <position position="142"/>
    </location>
    <ligand>
        <name>Fe cation</name>
        <dbReference type="ChEBI" id="CHEBI:24875"/>
    </ligand>
</feature>
<dbReference type="CDD" id="cd00487">
    <property type="entry name" value="Pep_deformylase"/>
    <property type="match status" value="1"/>
</dbReference>
<dbReference type="PRINTS" id="PR01576">
    <property type="entry name" value="PDEFORMYLASE"/>
</dbReference>
<dbReference type="GO" id="GO:0042586">
    <property type="term" value="F:peptide deformylase activity"/>
    <property type="evidence" value="ECO:0007669"/>
    <property type="project" value="UniProtKB-UniRule"/>
</dbReference>
<dbReference type="PANTHER" id="PTHR10458:SF22">
    <property type="entry name" value="PEPTIDE DEFORMYLASE"/>
    <property type="match status" value="1"/>
</dbReference>
<dbReference type="AlphaFoldDB" id="A0A850SZ18"/>
<dbReference type="GO" id="GO:0006412">
    <property type="term" value="P:translation"/>
    <property type="evidence" value="ECO:0007669"/>
    <property type="project" value="UniProtKB-UniRule"/>
</dbReference>
<dbReference type="PIRSF" id="PIRSF004749">
    <property type="entry name" value="Pep_def"/>
    <property type="match status" value="1"/>
</dbReference>
<comment type="similarity">
    <text evidence="1 2">Belongs to the polypeptide deformylase family.</text>
</comment>
<dbReference type="SUPFAM" id="SSF56420">
    <property type="entry name" value="Peptide deformylase"/>
    <property type="match status" value="1"/>
</dbReference>
<feature type="binding site" evidence="2">
    <location>
        <position position="146"/>
    </location>
    <ligand>
        <name>Fe cation</name>
        <dbReference type="ChEBI" id="CHEBI:24875"/>
    </ligand>
</feature>
<dbReference type="InterPro" id="IPR023635">
    <property type="entry name" value="Peptide_deformylase"/>
</dbReference>
<evidence type="ECO:0000256" key="1">
    <source>
        <dbReference type="ARBA" id="ARBA00010759"/>
    </source>
</evidence>
<dbReference type="RefSeq" id="WP_178366826.1">
    <property type="nucleotide sequence ID" value="NZ_JACADJ010000032.1"/>
</dbReference>
<dbReference type="EMBL" id="JACADJ010000032">
    <property type="protein sequence ID" value="NWH05370.1"/>
    <property type="molecule type" value="Genomic_DNA"/>
</dbReference>